<name>A0ABU6TYW1_9FABA</name>
<evidence type="ECO:0000313" key="1">
    <source>
        <dbReference type="EMBL" id="MED6154067.1"/>
    </source>
</evidence>
<evidence type="ECO:0000313" key="2">
    <source>
        <dbReference type="Proteomes" id="UP001341840"/>
    </source>
</evidence>
<reference evidence="1 2" key="1">
    <citation type="journal article" date="2023" name="Plants (Basel)">
        <title>Bridging the Gap: Combining Genomics and Transcriptomics Approaches to Understand Stylosanthes scabra, an Orphan Legume from the Brazilian Caatinga.</title>
        <authorList>
            <person name="Ferreira-Neto J.R.C."/>
            <person name="da Silva M.D."/>
            <person name="Binneck E."/>
            <person name="de Melo N.F."/>
            <person name="da Silva R.H."/>
            <person name="de Melo A.L.T.M."/>
            <person name="Pandolfi V."/>
            <person name="Bustamante F.O."/>
            <person name="Brasileiro-Vidal A.C."/>
            <person name="Benko-Iseppon A.M."/>
        </authorList>
    </citation>
    <scope>NUCLEOTIDE SEQUENCE [LARGE SCALE GENOMIC DNA]</scope>
    <source>
        <tissue evidence="1">Leaves</tissue>
    </source>
</reference>
<feature type="non-terminal residue" evidence="1">
    <location>
        <position position="1"/>
    </location>
</feature>
<comment type="caution">
    <text evidence="1">The sequence shown here is derived from an EMBL/GenBank/DDBJ whole genome shotgun (WGS) entry which is preliminary data.</text>
</comment>
<protein>
    <submittedName>
        <fullName evidence="1">Uncharacterized protein</fullName>
    </submittedName>
</protein>
<accession>A0ABU6TYW1</accession>
<dbReference type="EMBL" id="JASCZI010095657">
    <property type="protein sequence ID" value="MED6154067.1"/>
    <property type="molecule type" value="Genomic_DNA"/>
</dbReference>
<dbReference type="Proteomes" id="UP001341840">
    <property type="component" value="Unassembled WGS sequence"/>
</dbReference>
<proteinExistence type="predicted"/>
<gene>
    <name evidence="1" type="ORF">PIB30_108396</name>
</gene>
<keyword evidence="2" id="KW-1185">Reference proteome</keyword>
<sequence>RVRSPDTVMAMFLTATHDDGRRLFYLFIAWDVMAHPHAGKLCCVHLLSQCWNQFGQKGIGSVGCGYRTDA</sequence>
<organism evidence="1 2">
    <name type="scientific">Stylosanthes scabra</name>
    <dbReference type="NCBI Taxonomy" id="79078"/>
    <lineage>
        <taxon>Eukaryota</taxon>
        <taxon>Viridiplantae</taxon>
        <taxon>Streptophyta</taxon>
        <taxon>Embryophyta</taxon>
        <taxon>Tracheophyta</taxon>
        <taxon>Spermatophyta</taxon>
        <taxon>Magnoliopsida</taxon>
        <taxon>eudicotyledons</taxon>
        <taxon>Gunneridae</taxon>
        <taxon>Pentapetalae</taxon>
        <taxon>rosids</taxon>
        <taxon>fabids</taxon>
        <taxon>Fabales</taxon>
        <taxon>Fabaceae</taxon>
        <taxon>Papilionoideae</taxon>
        <taxon>50 kb inversion clade</taxon>
        <taxon>dalbergioids sensu lato</taxon>
        <taxon>Dalbergieae</taxon>
        <taxon>Pterocarpus clade</taxon>
        <taxon>Stylosanthes</taxon>
    </lineage>
</organism>